<protein>
    <submittedName>
        <fullName evidence="4">Uncharacterized protein</fullName>
    </submittedName>
</protein>
<accession>A0AAN9XRM5</accession>
<evidence type="ECO:0000256" key="2">
    <source>
        <dbReference type="ARBA" id="ARBA00022692"/>
    </source>
</evidence>
<dbReference type="PANTHER" id="PTHR46080:SF5">
    <property type="entry name" value="OS01G0329400 PROTEIN"/>
    <property type="match status" value="1"/>
</dbReference>
<evidence type="ECO:0000256" key="1">
    <source>
        <dbReference type="ARBA" id="ARBA00004141"/>
    </source>
</evidence>
<reference evidence="4 5" key="1">
    <citation type="submission" date="2024-01" db="EMBL/GenBank/DDBJ databases">
        <title>The genomes of 5 underutilized Papilionoideae crops provide insights into root nodulation and disease resistanc.</title>
        <authorList>
            <person name="Jiang F."/>
        </authorList>
    </citation>
    <scope>NUCLEOTIDE SEQUENCE [LARGE SCALE GENOMIC DNA]</scope>
    <source>
        <strain evidence="4">DUOXIRENSHENG_FW03</strain>
        <tissue evidence="4">Leaves</tissue>
    </source>
</reference>
<keyword evidence="5" id="KW-1185">Reference proteome</keyword>
<sequence length="315" mass="35632">MFFPSHPQIPTGVEPSTTTMGTGYNLLGFIEKGVKIGQFCRIISSIKVENIAANFDKVFSPTSDVQMASSYWNPFCVMGVRGAMANGQFRGVMMPRKVLTFTSLKLSKDIILKHTQDTHILEVSHVAFTNGVTDMFSNLLSYIYFVPLDVICQWLMVHGLPRTMSYRGSFDVVRKVAKVKGFRGLYTFFSLTTLTQFPAVGRGGQGVGIRGDRMREEKDNVNEDMDFPRDELGLSHLMESEGEKCTKMGPLVEKKGEGFGVTKPFDYKQWELMRFEEVIGNKDHNWRKVGVWKQVRRLSIDGSELGSGRWKDHVN</sequence>
<dbReference type="GO" id="GO:0016020">
    <property type="term" value="C:membrane"/>
    <property type="evidence" value="ECO:0007669"/>
    <property type="project" value="UniProtKB-SubCell"/>
</dbReference>
<keyword evidence="2" id="KW-0812">Transmembrane</keyword>
<proteinExistence type="predicted"/>
<dbReference type="PANTHER" id="PTHR46080">
    <property type="entry name" value="MITOCHONDRIAL SUBSTRATE CARRIER FAMILY PROTEIN J"/>
    <property type="match status" value="1"/>
</dbReference>
<dbReference type="Proteomes" id="UP001386955">
    <property type="component" value="Unassembled WGS sequence"/>
</dbReference>
<evidence type="ECO:0000256" key="3">
    <source>
        <dbReference type="ARBA" id="ARBA00023136"/>
    </source>
</evidence>
<dbReference type="InterPro" id="IPR018108">
    <property type="entry name" value="MCP_transmembrane"/>
</dbReference>
<organism evidence="4 5">
    <name type="scientific">Psophocarpus tetragonolobus</name>
    <name type="common">Winged bean</name>
    <name type="synonym">Dolichos tetragonolobus</name>
    <dbReference type="NCBI Taxonomy" id="3891"/>
    <lineage>
        <taxon>Eukaryota</taxon>
        <taxon>Viridiplantae</taxon>
        <taxon>Streptophyta</taxon>
        <taxon>Embryophyta</taxon>
        <taxon>Tracheophyta</taxon>
        <taxon>Spermatophyta</taxon>
        <taxon>Magnoliopsida</taxon>
        <taxon>eudicotyledons</taxon>
        <taxon>Gunneridae</taxon>
        <taxon>Pentapetalae</taxon>
        <taxon>rosids</taxon>
        <taxon>fabids</taxon>
        <taxon>Fabales</taxon>
        <taxon>Fabaceae</taxon>
        <taxon>Papilionoideae</taxon>
        <taxon>50 kb inversion clade</taxon>
        <taxon>NPAAA clade</taxon>
        <taxon>indigoferoid/millettioid clade</taxon>
        <taxon>Phaseoleae</taxon>
        <taxon>Psophocarpus</taxon>
    </lineage>
</organism>
<comment type="subcellular location">
    <subcellularLocation>
        <location evidence="1">Membrane</location>
        <topology evidence="1">Multi-pass membrane protein</topology>
    </subcellularLocation>
</comment>
<dbReference type="Pfam" id="PF00153">
    <property type="entry name" value="Mito_carr"/>
    <property type="match status" value="1"/>
</dbReference>
<name>A0AAN9XRM5_PSOTE</name>
<dbReference type="InterPro" id="IPR023395">
    <property type="entry name" value="MCP_dom_sf"/>
</dbReference>
<dbReference type="Gene3D" id="1.50.40.10">
    <property type="entry name" value="Mitochondrial carrier domain"/>
    <property type="match status" value="1"/>
</dbReference>
<keyword evidence="3" id="KW-0472">Membrane</keyword>
<evidence type="ECO:0000313" key="5">
    <source>
        <dbReference type="Proteomes" id="UP001386955"/>
    </source>
</evidence>
<gene>
    <name evidence="4" type="ORF">VNO78_06252</name>
</gene>
<dbReference type="SUPFAM" id="SSF103506">
    <property type="entry name" value="Mitochondrial carrier"/>
    <property type="match status" value="1"/>
</dbReference>
<dbReference type="EMBL" id="JAYMYS010000002">
    <property type="protein sequence ID" value="KAK7405069.1"/>
    <property type="molecule type" value="Genomic_DNA"/>
</dbReference>
<evidence type="ECO:0000313" key="4">
    <source>
        <dbReference type="EMBL" id="KAK7405069.1"/>
    </source>
</evidence>
<dbReference type="AlphaFoldDB" id="A0AAN9XRM5"/>
<comment type="caution">
    <text evidence="4">The sequence shown here is derived from an EMBL/GenBank/DDBJ whole genome shotgun (WGS) entry which is preliminary data.</text>
</comment>